<comment type="caution">
    <text evidence="2">The sequence shown here is derived from an EMBL/GenBank/DDBJ whole genome shotgun (WGS) entry which is preliminary data.</text>
</comment>
<name>A0A8T1B9K1_9STRA</name>
<accession>A0A8T1B9K1</accession>
<sequence>MRDSLKVLIDYHRRKEEEYRSKVEVPGTLCDVSYSEELNVVLGMTTRWVAAAVKTKKTCGNPFVISFAAIAPRWFSRGRLSQQELTDVELPFVAKVYKRRSAAASGGLSGTEKYRRAQQALGRICGEMARLDGADIESAMTQLNQWWYNLRQGRTSLPQPATEHNGDTDQGDGSSGSTGGAGSNEVRGTVRDHDDDSEKLGSGPNDGSTDETPTQISRRPPGPWQI</sequence>
<gene>
    <name evidence="2" type="ORF">PC115_g16896</name>
</gene>
<protein>
    <submittedName>
        <fullName evidence="2">Uncharacterized protein</fullName>
    </submittedName>
</protein>
<reference evidence="2" key="1">
    <citation type="submission" date="2018-10" db="EMBL/GenBank/DDBJ databases">
        <title>Effector identification in a new, highly contiguous assembly of the strawberry crown rot pathogen Phytophthora cactorum.</title>
        <authorList>
            <person name="Armitage A.D."/>
            <person name="Nellist C.F."/>
            <person name="Bates H."/>
            <person name="Vickerstaff R.J."/>
            <person name="Harrison R.J."/>
        </authorList>
    </citation>
    <scope>NUCLEOTIDE SEQUENCE</scope>
    <source>
        <strain evidence="2">4032</strain>
    </source>
</reference>
<feature type="region of interest" description="Disordered" evidence="1">
    <location>
        <begin position="156"/>
        <end position="226"/>
    </location>
</feature>
<dbReference type="VEuPathDB" id="FungiDB:PC110_g12550"/>
<evidence type="ECO:0000313" key="2">
    <source>
        <dbReference type="EMBL" id="KAG2898248.1"/>
    </source>
</evidence>
<dbReference type="AlphaFoldDB" id="A0A8T1B9K1"/>
<evidence type="ECO:0000313" key="3">
    <source>
        <dbReference type="Proteomes" id="UP000774804"/>
    </source>
</evidence>
<organism evidence="2 3">
    <name type="scientific">Phytophthora cactorum</name>
    <dbReference type="NCBI Taxonomy" id="29920"/>
    <lineage>
        <taxon>Eukaryota</taxon>
        <taxon>Sar</taxon>
        <taxon>Stramenopiles</taxon>
        <taxon>Oomycota</taxon>
        <taxon>Peronosporomycetes</taxon>
        <taxon>Peronosporales</taxon>
        <taxon>Peronosporaceae</taxon>
        <taxon>Phytophthora</taxon>
    </lineage>
</organism>
<feature type="compositionally biased region" description="Polar residues" evidence="1">
    <location>
        <begin position="205"/>
        <end position="217"/>
    </location>
</feature>
<dbReference type="EMBL" id="RCMI01000769">
    <property type="protein sequence ID" value="KAG2898248.1"/>
    <property type="molecule type" value="Genomic_DNA"/>
</dbReference>
<dbReference type="Proteomes" id="UP000774804">
    <property type="component" value="Unassembled WGS sequence"/>
</dbReference>
<evidence type="ECO:0000256" key="1">
    <source>
        <dbReference type="SAM" id="MobiDB-lite"/>
    </source>
</evidence>
<feature type="compositionally biased region" description="Basic and acidic residues" evidence="1">
    <location>
        <begin position="188"/>
        <end position="199"/>
    </location>
</feature>
<proteinExistence type="predicted"/>
<feature type="compositionally biased region" description="Gly residues" evidence="1">
    <location>
        <begin position="173"/>
        <end position="182"/>
    </location>
</feature>